<gene>
    <name evidence="2" type="ORF">V473_20185</name>
</gene>
<dbReference type="EMBL" id="JACT01000005">
    <property type="protein sequence ID" value="KMS53281.1"/>
    <property type="molecule type" value="Genomic_DNA"/>
</dbReference>
<protein>
    <submittedName>
        <fullName evidence="2">Exosortase</fullName>
    </submittedName>
</protein>
<dbReference type="InterPro" id="IPR007345">
    <property type="entry name" value="Polysacch_pyruvyl_Trfase"/>
</dbReference>
<evidence type="ECO:0000313" key="2">
    <source>
        <dbReference type="EMBL" id="KMS53281.1"/>
    </source>
</evidence>
<feature type="domain" description="Polysaccharide pyruvyl transferase" evidence="1">
    <location>
        <begin position="89"/>
        <end position="201"/>
    </location>
</feature>
<evidence type="ECO:0000259" key="1">
    <source>
        <dbReference type="Pfam" id="PF04230"/>
    </source>
</evidence>
<reference evidence="2 3" key="1">
    <citation type="journal article" date="2015" name="G3 (Bethesda)">
        <title>Insights into Ongoing Evolution of the Hexachlorocyclohexane Catabolic Pathway from Comparative Genomics of Ten Sphingomonadaceae Strains.</title>
        <authorList>
            <person name="Pearce S.L."/>
            <person name="Oakeshott J.G."/>
            <person name="Pandey G."/>
        </authorList>
    </citation>
    <scope>NUCLEOTIDE SEQUENCE [LARGE SCALE GENOMIC DNA]</scope>
    <source>
        <strain evidence="2 3">LL01</strain>
    </source>
</reference>
<organism evidence="2 3">
    <name type="scientific">Sphingobium cupriresistens LL01</name>
    <dbReference type="NCBI Taxonomy" id="1420583"/>
    <lineage>
        <taxon>Bacteria</taxon>
        <taxon>Pseudomonadati</taxon>
        <taxon>Pseudomonadota</taxon>
        <taxon>Alphaproteobacteria</taxon>
        <taxon>Sphingomonadales</taxon>
        <taxon>Sphingomonadaceae</taxon>
        <taxon>Sphingobium</taxon>
    </lineage>
</organism>
<keyword evidence="3" id="KW-1185">Reference proteome</keyword>
<dbReference type="STRING" id="1420583.V473_20185"/>
<sequence>MNVFNDSNIIVANWPRDKAVKNNWGDKLNRELISKLSGLPVAHLKDVMGWEDRPVYRVIGSGLARMSPSDIIWGMGFIDAVTTPTKVAAQFCAVRGPKTRKRLMDLGVSCPDVYGDPALLYPLLYRPDIEQIYDYGIILHCREAGVIEPVSIATNKKVLHIDIQAGIDEVVQNILSCKSIISSSLHGIICAHAYGVPAYWLKASSLPLGDDFKFLDYFESVGCHDVQPTTLDMSRFLKLGTLMEPSEPLVNGARLIDACPFMSIARKRAWKREMNRAKTAGHRGVIFH</sequence>
<dbReference type="Proteomes" id="UP000052232">
    <property type="component" value="Unassembled WGS sequence"/>
</dbReference>
<dbReference type="AlphaFoldDB" id="A0A0J7XMU0"/>
<name>A0A0J7XMU0_9SPHN</name>
<dbReference type="PATRIC" id="fig|1420583.3.peg.3847"/>
<proteinExistence type="predicted"/>
<accession>A0A0J7XMU0</accession>
<evidence type="ECO:0000313" key="3">
    <source>
        <dbReference type="Proteomes" id="UP000052232"/>
    </source>
</evidence>
<comment type="caution">
    <text evidence="2">The sequence shown here is derived from an EMBL/GenBank/DDBJ whole genome shotgun (WGS) entry which is preliminary data.</text>
</comment>
<dbReference type="Pfam" id="PF04230">
    <property type="entry name" value="PS_pyruv_trans"/>
    <property type="match status" value="1"/>
</dbReference>